<name>A0A511ZGY7_9BACI</name>
<dbReference type="SMART" id="SM00267">
    <property type="entry name" value="GGDEF"/>
    <property type="match status" value="1"/>
</dbReference>
<dbReference type="NCBIfam" id="TIGR00254">
    <property type="entry name" value="GGDEF"/>
    <property type="match status" value="1"/>
</dbReference>
<dbReference type="InterPro" id="IPR050469">
    <property type="entry name" value="Diguanylate_Cyclase"/>
</dbReference>
<gene>
    <name evidence="2" type="ORF">OSO01_14460</name>
</gene>
<dbReference type="Pfam" id="PF00990">
    <property type="entry name" value="GGDEF"/>
    <property type="match status" value="1"/>
</dbReference>
<evidence type="ECO:0000313" key="2">
    <source>
        <dbReference type="EMBL" id="GEN86707.1"/>
    </source>
</evidence>
<dbReference type="PANTHER" id="PTHR45138">
    <property type="entry name" value="REGULATORY COMPONENTS OF SENSORY TRANSDUCTION SYSTEM"/>
    <property type="match status" value="1"/>
</dbReference>
<reference evidence="2 3" key="1">
    <citation type="submission" date="2019-07" db="EMBL/GenBank/DDBJ databases">
        <title>Whole genome shotgun sequence of Oceanobacillus sojae NBRC 105379.</title>
        <authorList>
            <person name="Hosoyama A."/>
            <person name="Uohara A."/>
            <person name="Ohji S."/>
            <person name="Ichikawa N."/>
        </authorList>
    </citation>
    <scope>NUCLEOTIDE SEQUENCE [LARGE SCALE GENOMIC DNA]</scope>
    <source>
        <strain evidence="2 3">NBRC 105379</strain>
    </source>
</reference>
<feature type="domain" description="GGDEF" evidence="1">
    <location>
        <begin position="23"/>
        <end position="150"/>
    </location>
</feature>
<dbReference type="InterPro" id="IPR029787">
    <property type="entry name" value="Nucleotide_cyclase"/>
</dbReference>
<dbReference type="SUPFAM" id="SSF55073">
    <property type="entry name" value="Nucleotide cyclase"/>
    <property type="match status" value="1"/>
</dbReference>
<dbReference type="GO" id="GO:0043709">
    <property type="term" value="P:cell adhesion involved in single-species biofilm formation"/>
    <property type="evidence" value="ECO:0007669"/>
    <property type="project" value="TreeGrafter"/>
</dbReference>
<organism evidence="2 3">
    <name type="scientific">Oceanobacillus sojae</name>
    <dbReference type="NCBI Taxonomy" id="582851"/>
    <lineage>
        <taxon>Bacteria</taxon>
        <taxon>Bacillati</taxon>
        <taxon>Bacillota</taxon>
        <taxon>Bacilli</taxon>
        <taxon>Bacillales</taxon>
        <taxon>Bacillaceae</taxon>
        <taxon>Oceanobacillus</taxon>
    </lineage>
</organism>
<dbReference type="Proteomes" id="UP000321558">
    <property type="component" value="Unassembled WGS sequence"/>
</dbReference>
<comment type="caution">
    <text evidence="2">The sequence shown here is derived from an EMBL/GenBank/DDBJ whole genome shotgun (WGS) entry which is preliminary data.</text>
</comment>
<protein>
    <recommendedName>
        <fullName evidence="1">GGDEF domain-containing protein</fullName>
    </recommendedName>
</protein>
<dbReference type="GO" id="GO:1902201">
    <property type="term" value="P:negative regulation of bacterial-type flagellum-dependent cell motility"/>
    <property type="evidence" value="ECO:0007669"/>
    <property type="project" value="TreeGrafter"/>
</dbReference>
<dbReference type="PROSITE" id="PS50887">
    <property type="entry name" value="GGDEF"/>
    <property type="match status" value="1"/>
</dbReference>
<dbReference type="EMBL" id="BJYM01000005">
    <property type="protein sequence ID" value="GEN86707.1"/>
    <property type="molecule type" value="Genomic_DNA"/>
</dbReference>
<dbReference type="InterPro" id="IPR000160">
    <property type="entry name" value="GGDEF_dom"/>
</dbReference>
<dbReference type="InterPro" id="IPR043128">
    <property type="entry name" value="Rev_trsase/Diguanyl_cyclase"/>
</dbReference>
<evidence type="ECO:0000259" key="1">
    <source>
        <dbReference type="PROSITE" id="PS50887"/>
    </source>
</evidence>
<evidence type="ECO:0000313" key="3">
    <source>
        <dbReference type="Proteomes" id="UP000321558"/>
    </source>
</evidence>
<sequence length="150" mass="17391">MTGVNNRIAFLRSLKNIEGTLDKKYILAIVDIDNFKKINDTWGHYSGDECIVQFSRVLKENSEKYTPYRYGGDEFCLIFQDIDLEEAEEICGRIQEQLNKVDIKKLPDLNLTTSIGMAVYIDEMEVSEWFGCADRALYQAKEVRNAIRVY</sequence>
<dbReference type="GO" id="GO:0052621">
    <property type="term" value="F:diguanylate cyclase activity"/>
    <property type="evidence" value="ECO:0007669"/>
    <property type="project" value="TreeGrafter"/>
</dbReference>
<proteinExistence type="predicted"/>
<dbReference type="CDD" id="cd01949">
    <property type="entry name" value="GGDEF"/>
    <property type="match status" value="1"/>
</dbReference>
<dbReference type="GO" id="GO:0005886">
    <property type="term" value="C:plasma membrane"/>
    <property type="evidence" value="ECO:0007669"/>
    <property type="project" value="TreeGrafter"/>
</dbReference>
<dbReference type="PANTHER" id="PTHR45138:SF9">
    <property type="entry name" value="DIGUANYLATE CYCLASE DGCM-RELATED"/>
    <property type="match status" value="1"/>
</dbReference>
<keyword evidence="3" id="KW-1185">Reference proteome</keyword>
<dbReference type="AlphaFoldDB" id="A0A511ZGY7"/>
<dbReference type="Gene3D" id="3.30.70.270">
    <property type="match status" value="1"/>
</dbReference>
<accession>A0A511ZGY7</accession>